<evidence type="ECO:0000313" key="3">
    <source>
        <dbReference type="Proteomes" id="UP000789390"/>
    </source>
</evidence>
<organism evidence="2 3">
    <name type="scientific">Daphnia galeata</name>
    <dbReference type="NCBI Taxonomy" id="27404"/>
    <lineage>
        <taxon>Eukaryota</taxon>
        <taxon>Metazoa</taxon>
        <taxon>Ecdysozoa</taxon>
        <taxon>Arthropoda</taxon>
        <taxon>Crustacea</taxon>
        <taxon>Branchiopoda</taxon>
        <taxon>Diplostraca</taxon>
        <taxon>Cladocera</taxon>
        <taxon>Anomopoda</taxon>
        <taxon>Daphniidae</taxon>
        <taxon>Daphnia</taxon>
    </lineage>
</organism>
<accession>A0A8J2S1Z2</accession>
<evidence type="ECO:0000313" key="2">
    <source>
        <dbReference type="EMBL" id="CAH0112795.1"/>
    </source>
</evidence>
<gene>
    <name evidence="2" type="ORF">DGAL_LOCUS16585</name>
</gene>
<keyword evidence="1" id="KW-0732">Signal</keyword>
<dbReference type="Proteomes" id="UP000789390">
    <property type="component" value="Unassembled WGS sequence"/>
</dbReference>
<proteinExistence type="predicted"/>
<dbReference type="AlphaFoldDB" id="A0A8J2S1Z2"/>
<comment type="caution">
    <text evidence="2">The sequence shown here is derived from an EMBL/GenBank/DDBJ whole genome shotgun (WGS) entry which is preliminary data.</text>
</comment>
<keyword evidence="3" id="KW-1185">Reference proteome</keyword>
<feature type="signal peptide" evidence="1">
    <location>
        <begin position="1"/>
        <end position="32"/>
    </location>
</feature>
<protein>
    <submittedName>
        <fullName evidence="2">Uncharacterized protein</fullName>
    </submittedName>
</protein>
<reference evidence="2" key="1">
    <citation type="submission" date="2021-11" db="EMBL/GenBank/DDBJ databases">
        <authorList>
            <person name="Schell T."/>
        </authorList>
    </citation>
    <scope>NUCLEOTIDE SEQUENCE</scope>
    <source>
        <strain evidence="2">M5</strain>
    </source>
</reference>
<sequence>MYKEAKGVVTSYLLYLWLLLLVTLCILLSSEASTYYNSYSHPAAVQMRARPYYAVPHANHPPNNVEAYPMPARAVSSYAAPLIVMSANYEATPVNVPLTSTNKPVVIISSSTESEIEPIISNNNNSEEIDTSTYYSENNNADDYVNTEVSLLVPADAATTNWVLETSRGDDSHHYEGTTNAPVYLPTLTSSI</sequence>
<dbReference type="EMBL" id="CAKKLH010000331">
    <property type="protein sequence ID" value="CAH0112795.1"/>
    <property type="molecule type" value="Genomic_DNA"/>
</dbReference>
<name>A0A8J2S1Z2_9CRUS</name>
<feature type="chain" id="PRO_5035225833" evidence="1">
    <location>
        <begin position="33"/>
        <end position="192"/>
    </location>
</feature>
<evidence type="ECO:0000256" key="1">
    <source>
        <dbReference type="SAM" id="SignalP"/>
    </source>
</evidence>
<dbReference type="OrthoDB" id="6372248at2759"/>